<keyword evidence="1" id="KW-1133">Transmembrane helix</keyword>
<accession>A0A077EKR1</accession>
<feature type="transmembrane region" description="Helical" evidence="1">
    <location>
        <begin position="7"/>
        <end position="26"/>
    </location>
</feature>
<dbReference type="HOGENOM" id="CLU_154568_0_0_10"/>
<proteinExistence type="predicted"/>
<dbReference type="eggNOG" id="ENOG5033FYS">
    <property type="taxonomic scope" value="Bacteria"/>
</dbReference>
<dbReference type="Proteomes" id="UP000028933">
    <property type="component" value="Chromosome"/>
</dbReference>
<protein>
    <submittedName>
        <fullName evidence="2">Uncharacterized protein</fullName>
    </submittedName>
</protein>
<dbReference type="KEGG" id="eao:BD94_2260"/>
<gene>
    <name evidence="2" type="ORF">BD94_2260</name>
</gene>
<evidence type="ECO:0000313" key="3">
    <source>
        <dbReference type="Proteomes" id="UP000028933"/>
    </source>
</evidence>
<dbReference type="RefSeq" id="WP_024564189.1">
    <property type="nucleotide sequence ID" value="NZ_CP007547.1"/>
</dbReference>
<name>A0A077EKR1_9FLAO</name>
<evidence type="ECO:0000313" key="2">
    <source>
        <dbReference type="EMBL" id="AIL46035.1"/>
    </source>
</evidence>
<feature type="transmembrane region" description="Helical" evidence="1">
    <location>
        <begin position="101"/>
        <end position="122"/>
    </location>
</feature>
<dbReference type="AlphaFoldDB" id="A0A077EKR1"/>
<dbReference type="EMBL" id="CP007547">
    <property type="protein sequence ID" value="AIL46035.1"/>
    <property type="molecule type" value="Genomic_DNA"/>
</dbReference>
<reference evidence="2" key="2">
    <citation type="journal article" date="2015" name="Genome Biol. Evol.">
        <title>Complete Genome Sequence and Transcriptomic Analysis of the Novel Pathogen Elizabethkingia anophelis in Response to Oxidative Stress.</title>
        <authorList>
            <person name="Li Y."/>
            <person name="Liu Y."/>
            <person name="Chew S.C."/>
            <person name="Tay M."/>
            <person name="Salido M.M."/>
            <person name="Teo J."/>
            <person name="Lauro F.M."/>
            <person name="Givskov M."/>
            <person name="Yang L."/>
        </authorList>
    </citation>
    <scope>NUCLEOTIDE SEQUENCE</scope>
    <source>
        <strain evidence="2">NUHP1</strain>
    </source>
</reference>
<feature type="transmembrane region" description="Helical" evidence="1">
    <location>
        <begin position="63"/>
        <end position="81"/>
    </location>
</feature>
<reference evidence="2" key="1">
    <citation type="journal article" date="2013" name="Lancet">
        <title>First case of E anophelis outbreak in an intensive-care unit.</title>
        <authorList>
            <person name="Teo J."/>
            <person name="Tan S.Y."/>
            <person name="Tay M."/>
            <person name="Ding Y."/>
            <person name="Kjelleberg S."/>
            <person name="Givskov M."/>
            <person name="Lin R.T."/>
            <person name="Yang L."/>
        </authorList>
    </citation>
    <scope>NUCLEOTIDE SEQUENCE [LARGE SCALE GENOMIC DNA]</scope>
    <source>
        <strain evidence="2">NUHP1</strain>
    </source>
</reference>
<dbReference type="STRING" id="1338011.BD94_2260"/>
<evidence type="ECO:0000256" key="1">
    <source>
        <dbReference type="SAM" id="Phobius"/>
    </source>
</evidence>
<keyword evidence="1" id="KW-0472">Membrane</keyword>
<feature type="transmembrane region" description="Helical" evidence="1">
    <location>
        <begin position="38"/>
        <end position="56"/>
    </location>
</feature>
<keyword evidence="1" id="KW-0812">Transmembrane</keyword>
<sequence length="132" mass="14816">MKNVPLVGCLFVFAGSFLPLVHIPLVGNWGYWKLDHTIAIMVWSVSSVALASIIFNKVKLTRILAIILLFLFVITLFAIKAKSLDFFSFIPFKGLQNTMAGIVKLSWGWLFEFPGALLMLLAKNNKTENQNL</sequence>
<organism evidence="2 3">
    <name type="scientific">Elizabethkingia anophelis NUHP1</name>
    <dbReference type="NCBI Taxonomy" id="1338011"/>
    <lineage>
        <taxon>Bacteria</taxon>
        <taxon>Pseudomonadati</taxon>
        <taxon>Bacteroidota</taxon>
        <taxon>Flavobacteriia</taxon>
        <taxon>Flavobacteriales</taxon>
        <taxon>Weeksellaceae</taxon>
        <taxon>Elizabethkingia</taxon>
    </lineage>
</organism>